<reference evidence="3" key="1">
    <citation type="journal article" date="2012" name="J. Bacteriol.">
        <title>Genome Sequence of Micromonospora lupini Lupac 08, Isolated from Root Nodules of Lupinus angustifolius.</title>
        <authorList>
            <person name="Alonso-Vega P."/>
            <person name="Normand P."/>
            <person name="Bacigalupe R."/>
            <person name="Pujic P."/>
            <person name="Lajus A."/>
            <person name="Vallenet D."/>
            <person name="Carro L."/>
            <person name="Coll P."/>
            <person name="Trujillo M.E."/>
        </authorList>
    </citation>
    <scope>NUCLEOTIDE SEQUENCE [LARGE SCALE GENOMIC DNA]</scope>
    <source>
        <strain evidence="3">Lupac 08</strain>
    </source>
</reference>
<feature type="transmembrane region" description="Helical" evidence="1">
    <location>
        <begin position="28"/>
        <end position="49"/>
    </location>
</feature>
<dbReference type="AlphaFoldDB" id="I0L8L2"/>
<organism evidence="2 3">
    <name type="scientific">Micromonospora lupini str. Lupac 08</name>
    <dbReference type="NCBI Taxonomy" id="1150864"/>
    <lineage>
        <taxon>Bacteria</taxon>
        <taxon>Bacillati</taxon>
        <taxon>Actinomycetota</taxon>
        <taxon>Actinomycetes</taxon>
        <taxon>Micromonosporales</taxon>
        <taxon>Micromonosporaceae</taxon>
        <taxon>Micromonospora</taxon>
    </lineage>
</organism>
<name>I0L8L2_9ACTN</name>
<dbReference type="Proteomes" id="UP000003448">
    <property type="component" value="Unassembled WGS sequence"/>
</dbReference>
<evidence type="ECO:0000256" key="1">
    <source>
        <dbReference type="SAM" id="Phobius"/>
    </source>
</evidence>
<keyword evidence="1" id="KW-0472">Membrane</keyword>
<evidence type="ECO:0000313" key="3">
    <source>
        <dbReference type="Proteomes" id="UP000003448"/>
    </source>
</evidence>
<keyword evidence="3" id="KW-1185">Reference proteome</keyword>
<dbReference type="EMBL" id="CAIE01000037">
    <property type="protein sequence ID" value="CCH20159.1"/>
    <property type="molecule type" value="Genomic_DNA"/>
</dbReference>
<accession>I0L8L2</accession>
<sequence>MWGLDVVDAWFAGRPTENLELFGLTMVFWGRLGKSLLYLAGLTVILDLADPDKLRARGRQAIERTQRLLGQTRRKRQVARLVGIQEIAIGGFVQVVHRHGLFLVTRPPAAVPTRLRLDLDQYREFHSTVIAALPSKHDCQRPHGRHVCAQQFEYAVRQINDLIAEQLPADERDLILDVEASRTSIWPLLILPAVTFGGIGGARALSTSGSVGPWLFVGVLVVFLFTFAVFAFPETRPLTSAAAYRVWGALLSGYGGMLDQTRPLNLLRRVAAGLFVIGGLLDLLAS</sequence>
<keyword evidence="1" id="KW-1133">Transmembrane helix</keyword>
<comment type="caution">
    <text evidence="2">The sequence shown here is derived from an EMBL/GenBank/DDBJ whole genome shotgun (WGS) entry which is preliminary data.</text>
</comment>
<dbReference type="RefSeq" id="WP_007462854.1">
    <property type="nucleotide sequence ID" value="NZ_HF570108.1"/>
</dbReference>
<dbReference type="OrthoDB" id="4567441at2"/>
<evidence type="ECO:0000313" key="2">
    <source>
        <dbReference type="EMBL" id="CCH20159.1"/>
    </source>
</evidence>
<protein>
    <submittedName>
        <fullName evidence="2">Uncharacterized protein</fullName>
    </submittedName>
</protein>
<dbReference type="STRING" id="1150864.MILUP08_45039"/>
<feature type="transmembrane region" description="Helical" evidence="1">
    <location>
        <begin position="211"/>
        <end position="232"/>
    </location>
</feature>
<feature type="transmembrane region" description="Helical" evidence="1">
    <location>
        <begin position="185"/>
        <end position="205"/>
    </location>
</feature>
<keyword evidence="1" id="KW-0812">Transmembrane</keyword>
<feature type="transmembrane region" description="Helical" evidence="1">
    <location>
        <begin position="266"/>
        <end position="285"/>
    </location>
</feature>
<gene>
    <name evidence="2" type="ORF">MILUP08_45039</name>
</gene>
<proteinExistence type="predicted"/>